<accession>A0A921MJX7</accession>
<evidence type="ECO:0000259" key="1">
    <source>
        <dbReference type="Pfam" id="PF12645"/>
    </source>
</evidence>
<dbReference type="InterPro" id="IPR024760">
    <property type="entry name" value="HTH_dom_conjug_TS-like"/>
</dbReference>
<dbReference type="Proteomes" id="UP000760668">
    <property type="component" value="Unassembled WGS sequence"/>
</dbReference>
<dbReference type="InterPro" id="IPR013325">
    <property type="entry name" value="RNA_pol_sigma_r2"/>
</dbReference>
<dbReference type="RefSeq" id="WP_304247219.1">
    <property type="nucleotide sequence ID" value="NZ_DYUC01000011.1"/>
</dbReference>
<dbReference type="Pfam" id="PF12645">
    <property type="entry name" value="HTH_16"/>
    <property type="match status" value="1"/>
</dbReference>
<evidence type="ECO:0000313" key="2">
    <source>
        <dbReference type="EMBL" id="HJG85622.1"/>
    </source>
</evidence>
<name>A0A921MJX7_9FIRM</name>
<organism evidence="2 3">
    <name type="scientific">Pseudoflavonifractor capillosus</name>
    <dbReference type="NCBI Taxonomy" id="106588"/>
    <lineage>
        <taxon>Bacteria</taxon>
        <taxon>Bacillati</taxon>
        <taxon>Bacillota</taxon>
        <taxon>Clostridia</taxon>
        <taxon>Eubacteriales</taxon>
        <taxon>Oscillospiraceae</taxon>
        <taxon>Pseudoflavonifractor</taxon>
    </lineage>
</organism>
<sequence length="60" mass="7061">MNFKELLLRAQAEDQQAKEKLLSLYQPLLMKESVINGVFDEDVYQELCITLLICIKRFKV</sequence>
<feature type="domain" description="Helix-turn-helix conjugative transposon-like" evidence="1">
    <location>
        <begin position="5"/>
        <end position="59"/>
    </location>
</feature>
<dbReference type="AlphaFoldDB" id="A0A921MJX7"/>
<dbReference type="SUPFAM" id="SSF88946">
    <property type="entry name" value="Sigma2 domain of RNA polymerase sigma factors"/>
    <property type="match status" value="1"/>
</dbReference>
<reference evidence="2" key="1">
    <citation type="journal article" date="2021" name="PeerJ">
        <title>Extensive microbial diversity within the chicken gut microbiome revealed by metagenomics and culture.</title>
        <authorList>
            <person name="Gilroy R."/>
            <person name="Ravi A."/>
            <person name="Getino M."/>
            <person name="Pursley I."/>
            <person name="Horton D.L."/>
            <person name="Alikhan N.F."/>
            <person name="Baker D."/>
            <person name="Gharbi K."/>
            <person name="Hall N."/>
            <person name="Watson M."/>
            <person name="Adriaenssens E.M."/>
            <person name="Foster-Nyarko E."/>
            <person name="Jarju S."/>
            <person name="Secka A."/>
            <person name="Antonio M."/>
            <person name="Oren A."/>
            <person name="Chaudhuri R.R."/>
            <person name="La Ragione R."/>
            <person name="Hildebrand F."/>
            <person name="Pallen M.J."/>
        </authorList>
    </citation>
    <scope>NUCLEOTIDE SEQUENCE</scope>
    <source>
        <strain evidence="2">CHK179-5677</strain>
    </source>
</reference>
<reference evidence="2" key="2">
    <citation type="submission" date="2021-09" db="EMBL/GenBank/DDBJ databases">
        <authorList>
            <person name="Gilroy R."/>
        </authorList>
    </citation>
    <scope>NUCLEOTIDE SEQUENCE</scope>
    <source>
        <strain evidence="2">CHK179-5677</strain>
    </source>
</reference>
<protein>
    <submittedName>
        <fullName evidence="2">Helix-turn-helix domain-containing protein</fullName>
    </submittedName>
</protein>
<dbReference type="EMBL" id="DYUC01000011">
    <property type="protein sequence ID" value="HJG85622.1"/>
    <property type="molecule type" value="Genomic_DNA"/>
</dbReference>
<evidence type="ECO:0000313" key="3">
    <source>
        <dbReference type="Proteomes" id="UP000760668"/>
    </source>
</evidence>
<gene>
    <name evidence="2" type="ORF">K8V01_01125</name>
</gene>
<comment type="caution">
    <text evidence="2">The sequence shown here is derived from an EMBL/GenBank/DDBJ whole genome shotgun (WGS) entry which is preliminary data.</text>
</comment>
<dbReference type="GO" id="GO:0003700">
    <property type="term" value="F:DNA-binding transcription factor activity"/>
    <property type="evidence" value="ECO:0007669"/>
    <property type="project" value="InterPro"/>
</dbReference>
<proteinExistence type="predicted"/>
<dbReference type="GO" id="GO:0006352">
    <property type="term" value="P:DNA-templated transcription initiation"/>
    <property type="evidence" value="ECO:0007669"/>
    <property type="project" value="InterPro"/>
</dbReference>